<dbReference type="GO" id="GO:0005737">
    <property type="term" value="C:cytoplasm"/>
    <property type="evidence" value="ECO:0007669"/>
    <property type="project" value="UniProtKB-SubCell"/>
</dbReference>
<comment type="subcellular location">
    <subcellularLocation>
        <location evidence="5 7">Cytoplasm</location>
    </subcellularLocation>
</comment>
<dbReference type="Pfam" id="PF00406">
    <property type="entry name" value="ADK"/>
    <property type="match status" value="1"/>
</dbReference>
<evidence type="ECO:0000256" key="7">
    <source>
        <dbReference type="RuleBase" id="RU003331"/>
    </source>
</evidence>
<dbReference type="GO" id="GO:0044209">
    <property type="term" value="P:AMP salvage"/>
    <property type="evidence" value="ECO:0007669"/>
    <property type="project" value="UniProtKB-UniRule"/>
</dbReference>
<comment type="pathway">
    <text evidence="5">Purine metabolism; AMP biosynthesis via salvage pathway; AMP from ADP: step 1/1.</text>
</comment>
<dbReference type="SUPFAM" id="SSF52540">
    <property type="entry name" value="P-loop containing nucleoside triphosphate hydrolases"/>
    <property type="match status" value="1"/>
</dbReference>
<feature type="binding site" evidence="5">
    <location>
        <position position="137"/>
    </location>
    <ligand>
        <name>Zn(2+)</name>
        <dbReference type="ChEBI" id="CHEBI:29105"/>
        <note>structural</note>
    </ligand>
</feature>
<feature type="binding site" evidence="5">
    <location>
        <begin position="88"/>
        <end position="91"/>
    </location>
    <ligand>
        <name>AMP</name>
        <dbReference type="ChEBI" id="CHEBI:456215"/>
    </ligand>
</feature>
<keyword evidence="4 5" id="KW-0418">Kinase</keyword>
<gene>
    <name evidence="5" type="primary">adk</name>
    <name evidence="9" type="ORF">CO116_02775</name>
</gene>
<accession>A0A2M8AEM0</accession>
<dbReference type="EC" id="2.7.4.3" evidence="5 7"/>
<dbReference type="InterPro" id="IPR000850">
    <property type="entry name" value="Adenylat/UMP-CMP_kin"/>
</dbReference>
<comment type="caution">
    <text evidence="9">The sequence shown here is derived from an EMBL/GenBank/DDBJ whole genome shotgun (WGS) entry which is preliminary data.</text>
</comment>
<keyword evidence="1 5" id="KW-0808">Transferase</keyword>
<comment type="catalytic activity">
    <reaction evidence="5 7">
        <text>AMP + ATP = 2 ADP</text>
        <dbReference type="Rhea" id="RHEA:12973"/>
        <dbReference type="ChEBI" id="CHEBI:30616"/>
        <dbReference type="ChEBI" id="CHEBI:456215"/>
        <dbReference type="ChEBI" id="CHEBI:456216"/>
        <dbReference type="EC" id="2.7.4.3"/>
    </reaction>
</comment>
<evidence type="ECO:0000256" key="4">
    <source>
        <dbReference type="ARBA" id="ARBA00022777"/>
    </source>
</evidence>
<comment type="similarity">
    <text evidence="5 6">Belongs to the adenylate kinase family.</text>
</comment>
<keyword evidence="5" id="KW-0963">Cytoplasm</keyword>
<name>A0A2M8AEM0_9BACT</name>
<feature type="region of interest" description="NMP" evidence="5">
    <location>
        <begin position="33"/>
        <end position="62"/>
    </location>
</feature>
<dbReference type="GO" id="GO:0004017">
    <property type="term" value="F:AMP kinase activity"/>
    <property type="evidence" value="ECO:0007669"/>
    <property type="project" value="UniProtKB-UniRule"/>
</dbReference>
<comment type="subunit">
    <text evidence="5 7">Monomer.</text>
</comment>
<keyword evidence="2 5" id="KW-0545">Nucleotide biosynthesis</keyword>
<dbReference type="InterPro" id="IPR027417">
    <property type="entry name" value="P-loop_NTPase"/>
</dbReference>
<dbReference type="PRINTS" id="PR00094">
    <property type="entry name" value="ADENYLTKNASE"/>
</dbReference>
<proteinExistence type="inferred from homology"/>
<feature type="binding site" evidence="5">
    <location>
        <position position="164"/>
    </location>
    <ligand>
        <name>AMP</name>
        <dbReference type="ChEBI" id="CHEBI:456215"/>
    </ligand>
</feature>
<dbReference type="InterPro" id="IPR006259">
    <property type="entry name" value="Adenyl_kin_sub"/>
</dbReference>
<feature type="binding site" evidence="5">
    <location>
        <position position="135"/>
    </location>
    <ligand>
        <name>Zn(2+)</name>
        <dbReference type="ChEBI" id="CHEBI:29105"/>
        <note>structural</note>
    </ligand>
</feature>
<feature type="binding site" evidence="5">
    <location>
        <begin position="140"/>
        <end position="141"/>
    </location>
    <ligand>
        <name>ATP</name>
        <dbReference type="ChEBI" id="CHEBI:30616"/>
    </ligand>
</feature>
<dbReference type="Pfam" id="PF05191">
    <property type="entry name" value="ADK_lid"/>
    <property type="match status" value="1"/>
</dbReference>
<evidence type="ECO:0000256" key="1">
    <source>
        <dbReference type="ARBA" id="ARBA00022679"/>
    </source>
</evidence>
<organism evidence="9 10">
    <name type="scientific">Candidatus Falkowbacteria bacterium CG_4_9_14_3_um_filter_38_19</name>
    <dbReference type="NCBI Taxonomy" id="1974559"/>
    <lineage>
        <taxon>Bacteria</taxon>
        <taxon>Candidatus Falkowiibacteriota</taxon>
    </lineage>
</organism>
<keyword evidence="5 7" id="KW-0067">ATP-binding</keyword>
<feature type="binding site" evidence="5">
    <location>
        <position position="95"/>
    </location>
    <ligand>
        <name>AMP</name>
        <dbReference type="ChEBI" id="CHEBI:456215"/>
    </ligand>
</feature>
<dbReference type="PANTHER" id="PTHR23359">
    <property type="entry name" value="NUCLEOTIDE KINASE"/>
    <property type="match status" value="1"/>
</dbReference>
<feature type="binding site" evidence="5">
    <location>
        <position position="34"/>
    </location>
    <ligand>
        <name>AMP</name>
        <dbReference type="ChEBI" id="CHEBI:456215"/>
    </ligand>
</feature>
<evidence type="ECO:0000256" key="6">
    <source>
        <dbReference type="RuleBase" id="RU003330"/>
    </source>
</evidence>
<dbReference type="NCBIfam" id="TIGR01351">
    <property type="entry name" value="adk"/>
    <property type="match status" value="1"/>
</dbReference>
<dbReference type="AlphaFoldDB" id="A0A2M8AEM0"/>
<reference evidence="10" key="1">
    <citation type="submission" date="2017-09" db="EMBL/GenBank/DDBJ databases">
        <title>Depth-based differentiation of microbial function through sediment-hosted aquifers and enrichment of novel symbionts in the deep terrestrial subsurface.</title>
        <authorList>
            <person name="Probst A.J."/>
            <person name="Ladd B."/>
            <person name="Jarett J.K."/>
            <person name="Geller-Mcgrath D.E."/>
            <person name="Sieber C.M.K."/>
            <person name="Emerson J.B."/>
            <person name="Anantharaman K."/>
            <person name="Thomas B.C."/>
            <person name="Malmstrom R."/>
            <person name="Stieglmeier M."/>
            <person name="Klingl A."/>
            <person name="Woyke T."/>
            <person name="Ryan C.M."/>
            <person name="Banfield J.F."/>
        </authorList>
    </citation>
    <scope>NUCLEOTIDE SEQUENCE [LARGE SCALE GENOMIC DNA]</scope>
</reference>
<evidence type="ECO:0000256" key="2">
    <source>
        <dbReference type="ARBA" id="ARBA00022727"/>
    </source>
</evidence>
<evidence type="ECO:0000313" key="10">
    <source>
        <dbReference type="Proteomes" id="UP000230611"/>
    </source>
</evidence>
<feature type="binding site" evidence="5">
    <location>
        <position position="39"/>
    </location>
    <ligand>
        <name>AMP</name>
        <dbReference type="ChEBI" id="CHEBI:456215"/>
    </ligand>
</feature>
<comment type="caution">
    <text evidence="5">Lacks conserved residue(s) required for the propagation of feature annotation.</text>
</comment>
<evidence type="ECO:0000313" key="9">
    <source>
        <dbReference type="EMBL" id="PJB16033.1"/>
    </source>
</evidence>
<dbReference type="UniPathway" id="UPA00588">
    <property type="reaction ID" value="UER00649"/>
</dbReference>
<comment type="domain">
    <text evidence="5">Consists of three domains, a large central CORE domain and two small peripheral domains, NMPbind and LID, which undergo movements during catalysis. The LID domain closes over the site of phosphoryl transfer upon ATP binding. Assembling and dissambling the active center during each catalytic cycle provides an effective means to prevent ATP hydrolysis. Some bacteria have evolved a zinc-coordinating structure that stabilizes the LID domain.</text>
</comment>
<keyword evidence="5" id="KW-0479">Metal-binding</keyword>
<dbReference type="InterPro" id="IPR033690">
    <property type="entry name" value="Adenylat_kinase_CS"/>
</dbReference>
<dbReference type="InterPro" id="IPR036193">
    <property type="entry name" value="ADK_active_lid_dom_sf"/>
</dbReference>
<evidence type="ECO:0000259" key="8">
    <source>
        <dbReference type="Pfam" id="PF05191"/>
    </source>
</evidence>
<feature type="binding site" evidence="5">
    <location>
        <begin position="60"/>
        <end position="62"/>
    </location>
    <ligand>
        <name>AMP</name>
        <dbReference type="ChEBI" id="CHEBI:456215"/>
    </ligand>
</feature>
<dbReference type="EMBL" id="PFUO01000124">
    <property type="protein sequence ID" value="PJB16033.1"/>
    <property type="molecule type" value="Genomic_DNA"/>
</dbReference>
<keyword evidence="3 5" id="KW-0547">Nucleotide-binding</keyword>
<dbReference type="GO" id="GO:0008270">
    <property type="term" value="F:zinc ion binding"/>
    <property type="evidence" value="ECO:0007669"/>
    <property type="project" value="UniProtKB-UniRule"/>
</dbReference>
<sequence length="222" mass="25339">MAKTILIFFGPPGSGKGTQADLLGQRSGWQQLSTGAFFRQEIKRGSRLGKLTDKYLKSGGLVPDVIIKKIIEKYLNQQRKSKVIILDGYPRNRQQQNDLVKILKKIFKSISRIYAIEISLSGSEAKKRLSSRRSCRCGAVFNQITNPPKKSAKCDLCGGKLFTRNDDKPRVVAARLKLYRSEIKPVIDYWRRAGRLIKINGEQTIKKIHQDIRERLKKLKLI</sequence>
<dbReference type="CDD" id="cd01428">
    <property type="entry name" value="ADK"/>
    <property type="match status" value="1"/>
</dbReference>
<protein>
    <recommendedName>
        <fullName evidence="5 7">Adenylate kinase</fullName>
        <shortName evidence="5">AK</shortName>
        <ecNumber evidence="5 7">2.7.4.3</ecNumber>
    </recommendedName>
    <alternativeName>
        <fullName evidence="5">ATP-AMP transphosphorylase</fullName>
    </alternativeName>
    <alternativeName>
        <fullName evidence="5">ATP:AMP phosphotransferase</fullName>
    </alternativeName>
    <alternativeName>
        <fullName evidence="5">Adenylate monophosphate kinase</fullName>
    </alternativeName>
</protein>
<dbReference type="SUPFAM" id="SSF57774">
    <property type="entry name" value="Microbial and mitochondrial ADK, insert 'zinc finger' domain"/>
    <property type="match status" value="1"/>
</dbReference>
<feature type="binding site" evidence="5">
    <location>
        <position position="157"/>
    </location>
    <ligand>
        <name>Zn(2+)</name>
        <dbReference type="ChEBI" id="CHEBI:29105"/>
        <note>structural</note>
    </ligand>
</feature>
<feature type="binding site" evidence="5">
    <location>
        <position position="132"/>
    </location>
    <ligand>
        <name>ATP</name>
        <dbReference type="ChEBI" id="CHEBI:30616"/>
    </ligand>
</feature>
<feature type="binding site" evidence="5">
    <location>
        <begin position="13"/>
        <end position="18"/>
    </location>
    <ligand>
        <name>ATP</name>
        <dbReference type="ChEBI" id="CHEBI:30616"/>
    </ligand>
</feature>
<feature type="binding site" evidence="5">
    <location>
        <position position="175"/>
    </location>
    <ligand>
        <name>AMP</name>
        <dbReference type="ChEBI" id="CHEBI:456215"/>
    </ligand>
</feature>
<feature type="binding site" evidence="5">
    <location>
        <position position="203"/>
    </location>
    <ligand>
        <name>ATP</name>
        <dbReference type="ChEBI" id="CHEBI:30616"/>
    </ligand>
</feature>
<dbReference type="Proteomes" id="UP000230611">
    <property type="component" value="Unassembled WGS sequence"/>
</dbReference>
<dbReference type="PROSITE" id="PS00113">
    <property type="entry name" value="ADENYLATE_KINASE"/>
    <property type="match status" value="1"/>
</dbReference>
<dbReference type="Gene3D" id="3.40.50.300">
    <property type="entry name" value="P-loop containing nucleotide triphosphate hydrolases"/>
    <property type="match status" value="1"/>
</dbReference>
<comment type="function">
    <text evidence="5">Catalyzes the reversible transfer of the terminal phosphate group between ATP and AMP. Plays an important role in cellular energy homeostasis and in adenine nucleotide metabolism.</text>
</comment>
<evidence type="ECO:0000256" key="3">
    <source>
        <dbReference type="ARBA" id="ARBA00022741"/>
    </source>
</evidence>
<feature type="domain" description="Adenylate kinase active site lid" evidence="8">
    <location>
        <begin position="132"/>
        <end position="166"/>
    </location>
</feature>
<dbReference type="HAMAP" id="MF_00235">
    <property type="entry name" value="Adenylate_kinase_Adk"/>
    <property type="match status" value="1"/>
</dbReference>
<feature type="binding site" evidence="5">
    <location>
        <position position="154"/>
    </location>
    <ligand>
        <name>Zn(2+)</name>
        <dbReference type="ChEBI" id="CHEBI:29105"/>
        <note>structural</note>
    </ligand>
</feature>
<dbReference type="InterPro" id="IPR007862">
    <property type="entry name" value="Adenylate_kinase_lid-dom"/>
</dbReference>
<keyword evidence="5" id="KW-0862">Zinc</keyword>
<evidence type="ECO:0000256" key="5">
    <source>
        <dbReference type="HAMAP-Rule" id="MF_00235"/>
    </source>
</evidence>
<dbReference type="GO" id="GO:0005524">
    <property type="term" value="F:ATP binding"/>
    <property type="evidence" value="ECO:0007669"/>
    <property type="project" value="UniProtKB-UniRule"/>
</dbReference>